<dbReference type="GO" id="GO:0005789">
    <property type="term" value="C:endoplasmic reticulum membrane"/>
    <property type="evidence" value="ECO:0007669"/>
    <property type="project" value="TreeGrafter"/>
</dbReference>
<keyword evidence="2 10" id="KW-0444">Lipid biosynthesis</keyword>
<feature type="transmembrane region" description="Helical" evidence="10">
    <location>
        <begin position="231"/>
        <end position="251"/>
    </location>
</feature>
<dbReference type="GO" id="GO:0009922">
    <property type="term" value="F:fatty acid elongase activity"/>
    <property type="evidence" value="ECO:0007669"/>
    <property type="project" value="UniProtKB-EC"/>
</dbReference>
<dbReference type="EC" id="2.3.1.199" evidence="10"/>
<evidence type="ECO:0000256" key="6">
    <source>
        <dbReference type="ARBA" id="ARBA00022989"/>
    </source>
</evidence>
<reference evidence="11" key="1">
    <citation type="submission" date="2019-08" db="EMBL/GenBank/DDBJ databases">
        <title>The genome of the North American firefly Photinus pyralis.</title>
        <authorList>
            <consortium name="Photinus pyralis genome working group"/>
            <person name="Fallon T.R."/>
            <person name="Sander Lower S.E."/>
            <person name="Weng J.-K."/>
        </authorList>
    </citation>
    <scope>NUCLEOTIDE SEQUENCE</scope>
    <source>
        <strain evidence="11">TRF0915ILg1</strain>
        <tissue evidence="11">Whole body</tissue>
    </source>
</reference>
<keyword evidence="5 10" id="KW-0276">Fatty acid metabolism</keyword>
<comment type="subcellular location">
    <subcellularLocation>
        <location evidence="1">Membrane</location>
        <topology evidence="1">Multi-pass membrane protein</topology>
    </subcellularLocation>
</comment>
<keyword evidence="9 10" id="KW-0275">Fatty acid biosynthesis</keyword>
<dbReference type="GO" id="GO:0042761">
    <property type="term" value="P:very long-chain fatty acid biosynthetic process"/>
    <property type="evidence" value="ECO:0007669"/>
    <property type="project" value="TreeGrafter"/>
</dbReference>
<dbReference type="OrthoDB" id="434092at2759"/>
<feature type="transmembrane region" description="Helical" evidence="10">
    <location>
        <begin position="30"/>
        <end position="51"/>
    </location>
</feature>
<dbReference type="PANTHER" id="PTHR11157">
    <property type="entry name" value="FATTY ACID ACYL TRANSFERASE-RELATED"/>
    <property type="match status" value="1"/>
</dbReference>
<dbReference type="PANTHER" id="PTHR11157:SF113">
    <property type="entry name" value="ELONGATION OF VERY LONG CHAIN FATTY ACIDS PROTEIN"/>
    <property type="match status" value="1"/>
</dbReference>
<dbReference type="Proteomes" id="UP000801492">
    <property type="component" value="Unassembled WGS sequence"/>
</dbReference>
<evidence type="ECO:0000256" key="10">
    <source>
        <dbReference type="RuleBase" id="RU361115"/>
    </source>
</evidence>
<accession>A0A8K0FXW8</accession>
<evidence type="ECO:0000256" key="7">
    <source>
        <dbReference type="ARBA" id="ARBA00023098"/>
    </source>
</evidence>
<sequence>MSAIKAFYEYIFVELADHRVNNWPLMSTPLYPTALIILYLYIVYKALPAYMAKRKAYNLKTVLAIYNMFQVIACVLLIYGVATSGWITRYSLGCELCDFSEDKMAVRMAGYVWWTMMLKIIELIETLFFTLRKKYNQVTVLHVYHHASTFAVAWLAVKFYPGGMLTLNIILNCFIHVLMYTYYFLSSLGPKMQKRLETLKPKLTAVQLIQLFVMFIHTLQILAPTCKVPKIAAIIHLPNIIINITFFVDFYKQNYLKKVN</sequence>
<comment type="catalytic activity">
    <reaction evidence="10">
        <text>a very-long-chain acyl-CoA + malonyl-CoA + H(+) = a very-long-chain 3-oxoacyl-CoA + CO2 + CoA</text>
        <dbReference type="Rhea" id="RHEA:32727"/>
        <dbReference type="ChEBI" id="CHEBI:15378"/>
        <dbReference type="ChEBI" id="CHEBI:16526"/>
        <dbReference type="ChEBI" id="CHEBI:57287"/>
        <dbReference type="ChEBI" id="CHEBI:57384"/>
        <dbReference type="ChEBI" id="CHEBI:90725"/>
        <dbReference type="ChEBI" id="CHEBI:90736"/>
        <dbReference type="EC" id="2.3.1.199"/>
    </reaction>
</comment>
<keyword evidence="3 10" id="KW-0808">Transferase</keyword>
<proteinExistence type="inferred from homology"/>
<evidence type="ECO:0000256" key="5">
    <source>
        <dbReference type="ARBA" id="ARBA00022832"/>
    </source>
</evidence>
<keyword evidence="8 10" id="KW-0472">Membrane</keyword>
<dbReference type="GO" id="GO:0030148">
    <property type="term" value="P:sphingolipid biosynthetic process"/>
    <property type="evidence" value="ECO:0007669"/>
    <property type="project" value="TreeGrafter"/>
</dbReference>
<dbReference type="EMBL" id="VTPC01091257">
    <property type="protein sequence ID" value="KAF2878911.1"/>
    <property type="molecule type" value="Genomic_DNA"/>
</dbReference>
<evidence type="ECO:0000256" key="1">
    <source>
        <dbReference type="ARBA" id="ARBA00004141"/>
    </source>
</evidence>
<evidence type="ECO:0000256" key="9">
    <source>
        <dbReference type="ARBA" id="ARBA00023160"/>
    </source>
</evidence>
<comment type="caution">
    <text evidence="11">The sequence shown here is derived from an EMBL/GenBank/DDBJ whole genome shotgun (WGS) entry which is preliminary data.</text>
</comment>
<dbReference type="InterPro" id="IPR002076">
    <property type="entry name" value="ELO_fam"/>
</dbReference>
<dbReference type="GO" id="GO:0019367">
    <property type="term" value="P:fatty acid elongation, saturated fatty acid"/>
    <property type="evidence" value="ECO:0007669"/>
    <property type="project" value="TreeGrafter"/>
</dbReference>
<feature type="transmembrane region" description="Helical" evidence="10">
    <location>
        <begin position="205"/>
        <end position="225"/>
    </location>
</feature>
<keyword evidence="7 10" id="KW-0443">Lipid metabolism</keyword>
<organism evidence="11 12">
    <name type="scientific">Ignelater luminosus</name>
    <name type="common">Cucubano</name>
    <name type="synonym">Pyrophorus luminosus</name>
    <dbReference type="NCBI Taxonomy" id="2038154"/>
    <lineage>
        <taxon>Eukaryota</taxon>
        <taxon>Metazoa</taxon>
        <taxon>Ecdysozoa</taxon>
        <taxon>Arthropoda</taxon>
        <taxon>Hexapoda</taxon>
        <taxon>Insecta</taxon>
        <taxon>Pterygota</taxon>
        <taxon>Neoptera</taxon>
        <taxon>Endopterygota</taxon>
        <taxon>Coleoptera</taxon>
        <taxon>Polyphaga</taxon>
        <taxon>Elateriformia</taxon>
        <taxon>Elateroidea</taxon>
        <taxon>Elateridae</taxon>
        <taxon>Agrypninae</taxon>
        <taxon>Pyrophorini</taxon>
        <taxon>Ignelater</taxon>
    </lineage>
</organism>
<comment type="similarity">
    <text evidence="10">Belongs to the ELO family.</text>
</comment>
<evidence type="ECO:0000256" key="2">
    <source>
        <dbReference type="ARBA" id="ARBA00022516"/>
    </source>
</evidence>
<keyword evidence="12" id="KW-1185">Reference proteome</keyword>
<dbReference type="GO" id="GO:0034626">
    <property type="term" value="P:fatty acid elongation, polyunsaturated fatty acid"/>
    <property type="evidence" value="ECO:0007669"/>
    <property type="project" value="TreeGrafter"/>
</dbReference>
<gene>
    <name evidence="11" type="ORF">ILUMI_27256</name>
</gene>
<feature type="transmembrane region" description="Helical" evidence="10">
    <location>
        <begin position="111"/>
        <end position="131"/>
    </location>
</feature>
<dbReference type="AlphaFoldDB" id="A0A8K0FXW8"/>
<dbReference type="Pfam" id="PF01151">
    <property type="entry name" value="ELO"/>
    <property type="match status" value="1"/>
</dbReference>
<feature type="transmembrane region" description="Helical" evidence="10">
    <location>
        <begin position="63"/>
        <end position="82"/>
    </location>
</feature>
<feature type="transmembrane region" description="Helical" evidence="10">
    <location>
        <begin position="138"/>
        <end position="157"/>
    </location>
</feature>
<evidence type="ECO:0000256" key="4">
    <source>
        <dbReference type="ARBA" id="ARBA00022692"/>
    </source>
</evidence>
<evidence type="ECO:0000256" key="3">
    <source>
        <dbReference type="ARBA" id="ARBA00022679"/>
    </source>
</evidence>
<protein>
    <recommendedName>
        <fullName evidence="10">Elongation of very long chain fatty acids protein</fullName>
        <ecNumber evidence="10">2.3.1.199</ecNumber>
    </recommendedName>
    <alternativeName>
        <fullName evidence="10">Very-long-chain 3-oxoacyl-CoA synthase</fullName>
    </alternativeName>
</protein>
<evidence type="ECO:0000313" key="11">
    <source>
        <dbReference type="EMBL" id="KAF2878911.1"/>
    </source>
</evidence>
<name>A0A8K0FXW8_IGNLU</name>
<dbReference type="GO" id="GO:0034625">
    <property type="term" value="P:fatty acid elongation, monounsaturated fatty acid"/>
    <property type="evidence" value="ECO:0007669"/>
    <property type="project" value="TreeGrafter"/>
</dbReference>
<evidence type="ECO:0000256" key="8">
    <source>
        <dbReference type="ARBA" id="ARBA00023136"/>
    </source>
</evidence>
<evidence type="ECO:0000313" key="12">
    <source>
        <dbReference type="Proteomes" id="UP000801492"/>
    </source>
</evidence>
<keyword evidence="4 10" id="KW-0812">Transmembrane</keyword>
<feature type="transmembrane region" description="Helical" evidence="10">
    <location>
        <begin position="163"/>
        <end position="185"/>
    </location>
</feature>
<keyword evidence="6 10" id="KW-1133">Transmembrane helix</keyword>